<accession>B4FDU7</accession>
<dbReference type="EMBL" id="BT035285">
    <property type="protein sequence ID" value="ACF80290.1"/>
    <property type="molecule type" value="mRNA"/>
</dbReference>
<organism evidence="2">
    <name type="scientific">Zea mays</name>
    <name type="common">Maize</name>
    <dbReference type="NCBI Taxonomy" id="4577"/>
    <lineage>
        <taxon>Eukaryota</taxon>
        <taxon>Viridiplantae</taxon>
        <taxon>Streptophyta</taxon>
        <taxon>Embryophyta</taxon>
        <taxon>Tracheophyta</taxon>
        <taxon>Spermatophyta</taxon>
        <taxon>Magnoliopsida</taxon>
        <taxon>Liliopsida</taxon>
        <taxon>Poales</taxon>
        <taxon>Poaceae</taxon>
        <taxon>PACMAD clade</taxon>
        <taxon>Panicoideae</taxon>
        <taxon>Andropogonodae</taxon>
        <taxon>Andropogoneae</taxon>
        <taxon>Tripsacinae</taxon>
        <taxon>Zea</taxon>
    </lineage>
</organism>
<evidence type="ECO:0000256" key="1">
    <source>
        <dbReference type="SAM" id="MobiDB-lite"/>
    </source>
</evidence>
<evidence type="ECO:0000313" key="2">
    <source>
        <dbReference type="EMBL" id="ACF80290.1"/>
    </source>
</evidence>
<proteinExistence type="evidence at transcript level"/>
<dbReference type="HOGENOM" id="CLU_1588887_0_0_1"/>
<sequence length="168" mass="18211">MAPCLPVGLLCPAPPLPFPRRIKLSPTQSSSRPDPIRPTPARPELLRPKSGHPRLAVEFLEQPHLATILPSRTLSPWPPIVLLLSSGVLDAWCFDLDGFPCERHLCSAPSPGSELLCRHRPTAAGSLQWHLFPQGSPRQQPSTSCSSRDASSHSHVDLPCVVPSACSM</sequence>
<dbReference type="AlphaFoldDB" id="B4FDU7"/>
<reference evidence="2" key="1">
    <citation type="journal article" date="2009" name="PLoS Genet.">
        <title>Sequencing, mapping, and analysis of 27,455 maize full-length cDNAs.</title>
        <authorList>
            <person name="Soderlund C."/>
            <person name="Descour A."/>
            <person name="Kudrna D."/>
            <person name="Bomhoff M."/>
            <person name="Boyd L."/>
            <person name="Currie J."/>
            <person name="Angelova A."/>
            <person name="Collura K."/>
            <person name="Wissotski M."/>
            <person name="Ashley E."/>
            <person name="Morrow D."/>
            <person name="Fernandes J."/>
            <person name="Walbot V."/>
            <person name="Yu Y."/>
        </authorList>
    </citation>
    <scope>NUCLEOTIDE SEQUENCE</scope>
    <source>
        <strain evidence="2">B73</strain>
    </source>
</reference>
<name>B4FDU7_MAIZE</name>
<protein>
    <submittedName>
        <fullName evidence="2">Uncharacterized protein</fullName>
    </submittedName>
</protein>
<feature type="region of interest" description="Disordered" evidence="1">
    <location>
        <begin position="132"/>
        <end position="155"/>
    </location>
</feature>
<feature type="region of interest" description="Disordered" evidence="1">
    <location>
        <begin position="22"/>
        <end position="49"/>
    </location>
</feature>